<dbReference type="Proteomes" id="UP000270296">
    <property type="component" value="Unassembled WGS sequence"/>
</dbReference>
<name>A0A183IG64_9BILA</name>
<dbReference type="EMBL" id="UZAM01007317">
    <property type="protein sequence ID" value="VDO98294.1"/>
    <property type="molecule type" value="Genomic_DNA"/>
</dbReference>
<reference evidence="3" key="1">
    <citation type="submission" date="2016-06" db="UniProtKB">
        <authorList>
            <consortium name="WormBaseParasite"/>
        </authorList>
    </citation>
    <scope>IDENTIFICATION</scope>
</reference>
<dbReference type="WBParaSite" id="SBAD_0000273801-mRNA-1">
    <property type="protein sequence ID" value="SBAD_0000273801-mRNA-1"/>
    <property type="gene ID" value="SBAD_0000273801"/>
</dbReference>
<keyword evidence="2" id="KW-1185">Reference proteome</keyword>
<protein>
    <submittedName>
        <fullName evidence="3">Transposase</fullName>
    </submittedName>
</protein>
<proteinExistence type="predicted"/>
<accession>A0A183IG64</accession>
<sequence length="72" mass="8356">MVRSKCTFSVGQLDQMLRYLAIYLDNSLDDGQLQFVTASSVKKRFAVCRCMEDIDRIDLLLNDHFAFDCEIE</sequence>
<evidence type="ECO:0000313" key="3">
    <source>
        <dbReference type="WBParaSite" id="SBAD_0000273801-mRNA-1"/>
    </source>
</evidence>
<reference evidence="1 2" key="2">
    <citation type="submission" date="2018-11" db="EMBL/GenBank/DDBJ databases">
        <authorList>
            <consortium name="Pathogen Informatics"/>
        </authorList>
    </citation>
    <scope>NUCLEOTIDE SEQUENCE [LARGE SCALE GENOMIC DNA]</scope>
</reference>
<gene>
    <name evidence="1" type="ORF">SBAD_LOCUS2608</name>
</gene>
<evidence type="ECO:0000313" key="2">
    <source>
        <dbReference type="Proteomes" id="UP000270296"/>
    </source>
</evidence>
<organism evidence="3">
    <name type="scientific">Soboliphyme baturini</name>
    <dbReference type="NCBI Taxonomy" id="241478"/>
    <lineage>
        <taxon>Eukaryota</taxon>
        <taxon>Metazoa</taxon>
        <taxon>Ecdysozoa</taxon>
        <taxon>Nematoda</taxon>
        <taxon>Enoplea</taxon>
        <taxon>Dorylaimia</taxon>
        <taxon>Dioctophymatida</taxon>
        <taxon>Dioctophymatoidea</taxon>
        <taxon>Soboliphymatidae</taxon>
        <taxon>Soboliphyme</taxon>
    </lineage>
</organism>
<evidence type="ECO:0000313" key="1">
    <source>
        <dbReference type="EMBL" id="VDO98294.1"/>
    </source>
</evidence>
<dbReference type="AlphaFoldDB" id="A0A183IG64"/>